<keyword evidence="2" id="KW-1185">Reference proteome</keyword>
<dbReference type="STRING" id="366584.SAMN05216377_110118"/>
<dbReference type="AlphaFoldDB" id="A0A1G7SW61"/>
<reference evidence="1 2" key="1">
    <citation type="submission" date="2016-10" db="EMBL/GenBank/DDBJ databases">
        <authorList>
            <person name="de Groot N.N."/>
        </authorList>
    </citation>
    <scope>NUCLEOTIDE SEQUENCE [LARGE SCALE GENOMIC DNA]</scope>
    <source>
        <strain evidence="1 2">CGMCC 4.3143</strain>
    </source>
</reference>
<organism evidence="1 2">
    <name type="scientific">Pseudonocardia oroxyli</name>
    <dbReference type="NCBI Taxonomy" id="366584"/>
    <lineage>
        <taxon>Bacteria</taxon>
        <taxon>Bacillati</taxon>
        <taxon>Actinomycetota</taxon>
        <taxon>Actinomycetes</taxon>
        <taxon>Pseudonocardiales</taxon>
        <taxon>Pseudonocardiaceae</taxon>
        <taxon>Pseudonocardia</taxon>
    </lineage>
</organism>
<gene>
    <name evidence="1" type="ORF">SAMN05216377_110118</name>
</gene>
<protein>
    <submittedName>
        <fullName evidence="1">Uncharacterized protein</fullName>
    </submittedName>
</protein>
<dbReference type="Proteomes" id="UP000198967">
    <property type="component" value="Unassembled WGS sequence"/>
</dbReference>
<proteinExistence type="predicted"/>
<sequence>MKIFTLADFGGAREPGCGRTRQPWTVGRNESAGSPWVKLLVMAINLTAVVYLLRLGYSVPESVGVVLCVGAGASGELNVRPLVKATAERFLLQDSR</sequence>
<evidence type="ECO:0000313" key="2">
    <source>
        <dbReference type="Proteomes" id="UP000198967"/>
    </source>
</evidence>
<evidence type="ECO:0000313" key="1">
    <source>
        <dbReference type="EMBL" id="SDG27283.1"/>
    </source>
</evidence>
<name>A0A1G7SW61_PSEOR</name>
<accession>A0A1G7SW61</accession>
<dbReference type="EMBL" id="FNBE01000010">
    <property type="protein sequence ID" value="SDG27283.1"/>
    <property type="molecule type" value="Genomic_DNA"/>
</dbReference>